<dbReference type="FunFam" id="3.90.550.20:FF:000001">
    <property type="entry name" value="MIPC synthase subunit (SurA)"/>
    <property type="match status" value="1"/>
</dbReference>
<feature type="transmembrane region" description="Helical" evidence="9">
    <location>
        <begin position="7"/>
        <end position="31"/>
    </location>
</feature>
<dbReference type="RefSeq" id="XP_064854405.1">
    <property type="nucleotide sequence ID" value="XM_064998333.1"/>
</dbReference>
<evidence type="ECO:0000313" key="11">
    <source>
        <dbReference type="Proteomes" id="UP001360560"/>
    </source>
</evidence>
<dbReference type="EMBL" id="BTFZ01000011">
    <property type="protein sequence ID" value="GMM37409.1"/>
    <property type="molecule type" value="Genomic_DNA"/>
</dbReference>
<evidence type="ECO:0000256" key="4">
    <source>
        <dbReference type="ARBA" id="ARBA00022692"/>
    </source>
</evidence>
<keyword evidence="11" id="KW-1185">Reference proteome</keyword>
<sequence>MKKELRFLIWTHVVVILFLVFQVRDLITLIYDDTFQDSLSSVDVNPPEGTAKLELIPKIIHQTYKTADIPEKWKEGQQSCIDLHPDYQYILWTDEMAREFIADNYPWFLKTFDGYKFPIQRADSIRYFILNHFGGIYIDLDDGCQRKLDPLLTVPAFVRKTAPSGISNDVMGSVPRHPFFQKVLDNLEKYNYNYIVPYITVMYTTGPLFLSVIWKRYKRWGVPEGGVVRILQPDDYKKHPYSFFKIAKGDSWHRGDAQFIKSLAGHIFECVVAGTALVLFIFYLEYKLYVWLQNGNYVKIRNSICRVLHLSIKDEDSEIPYFVIADSSEANIHRRTPSATNDNSRNGMLKLVGLQGNILDQFLGGRKLNRNRKDSNIILPNVDIELNFTDN</sequence>
<dbReference type="GO" id="GO:0016020">
    <property type="term" value="C:membrane"/>
    <property type="evidence" value="ECO:0007669"/>
    <property type="project" value="UniProtKB-SubCell"/>
</dbReference>
<evidence type="ECO:0000313" key="10">
    <source>
        <dbReference type="EMBL" id="GMM37409.1"/>
    </source>
</evidence>
<evidence type="ECO:0000256" key="3">
    <source>
        <dbReference type="ARBA" id="ARBA00022679"/>
    </source>
</evidence>
<evidence type="ECO:0000256" key="1">
    <source>
        <dbReference type="ARBA" id="ARBA00004141"/>
    </source>
</evidence>
<dbReference type="GeneID" id="90075384"/>
<dbReference type="InterPro" id="IPR029044">
    <property type="entry name" value="Nucleotide-diphossugar_trans"/>
</dbReference>
<evidence type="ECO:0000256" key="2">
    <source>
        <dbReference type="ARBA" id="ARBA00009003"/>
    </source>
</evidence>
<dbReference type="GO" id="GO:0006676">
    <property type="term" value="P:mannosyl diphosphorylinositol ceramide metabolic process"/>
    <property type="evidence" value="ECO:0007669"/>
    <property type="project" value="UniProtKB-ARBA"/>
</dbReference>
<dbReference type="Proteomes" id="UP001360560">
    <property type="component" value="Unassembled WGS sequence"/>
</dbReference>
<dbReference type="EC" id="2.4.1.370" evidence="8"/>
<protein>
    <recommendedName>
        <fullName evidence="8">inositol phosphorylceramide mannosyltransferase</fullName>
        <ecNumber evidence="8">2.4.1.370</ecNumber>
    </recommendedName>
</protein>
<comment type="similarity">
    <text evidence="2">Belongs to the glycosyltransferase 32 family.</text>
</comment>
<gene>
    <name evidence="10" type="ORF">DASC09_047340</name>
</gene>
<evidence type="ECO:0000256" key="7">
    <source>
        <dbReference type="ARBA" id="ARBA00052145"/>
    </source>
</evidence>
<comment type="caution">
    <text evidence="10">The sequence shown here is derived from an EMBL/GenBank/DDBJ whole genome shotgun (WGS) entry which is preliminary data.</text>
</comment>
<keyword evidence="3" id="KW-0808">Transferase</keyword>
<name>A0AAV5QSG7_9ASCO</name>
<proteinExistence type="inferred from homology"/>
<dbReference type="InterPro" id="IPR007577">
    <property type="entry name" value="GlycoTrfase_DXD_sugar-bd_CS"/>
</dbReference>
<dbReference type="GO" id="GO:0103064">
    <property type="term" value="F:inositol phosphorylceramide mannosyltransferase activity"/>
    <property type="evidence" value="ECO:0007669"/>
    <property type="project" value="UniProtKB-EC"/>
</dbReference>
<dbReference type="GO" id="GO:0031501">
    <property type="term" value="C:mannosyltransferase complex"/>
    <property type="evidence" value="ECO:0007669"/>
    <property type="project" value="UniProtKB-ARBA"/>
</dbReference>
<feature type="transmembrane region" description="Helical" evidence="9">
    <location>
        <begin position="195"/>
        <end position="214"/>
    </location>
</feature>
<keyword evidence="6 9" id="KW-0472">Membrane</keyword>
<dbReference type="PANTHER" id="PTHR32385">
    <property type="entry name" value="MANNOSYL PHOSPHORYLINOSITOL CERAMIDE SYNTHASE"/>
    <property type="match status" value="1"/>
</dbReference>
<dbReference type="Gene3D" id="3.90.550.20">
    <property type="match status" value="1"/>
</dbReference>
<comment type="subcellular location">
    <subcellularLocation>
        <location evidence="1">Membrane</location>
        <topology evidence="1">Multi-pass membrane protein</topology>
    </subcellularLocation>
</comment>
<dbReference type="InterPro" id="IPR051706">
    <property type="entry name" value="Glycosyltransferase_domain"/>
</dbReference>
<accession>A0AAV5QSG7</accession>
<evidence type="ECO:0000256" key="6">
    <source>
        <dbReference type="ARBA" id="ARBA00023136"/>
    </source>
</evidence>
<reference evidence="10 11" key="1">
    <citation type="journal article" date="2023" name="Elife">
        <title>Identification of key yeast species and microbe-microbe interactions impacting larval growth of Drosophila in the wild.</title>
        <authorList>
            <person name="Mure A."/>
            <person name="Sugiura Y."/>
            <person name="Maeda R."/>
            <person name="Honda K."/>
            <person name="Sakurai N."/>
            <person name="Takahashi Y."/>
            <person name="Watada M."/>
            <person name="Katoh T."/>
            <person name="Gotoh A."/>
            <person name="Gotoh Y."/>
            <person name="Taniguchi I."/>
            <person name="Nakamura K."/>
            <person name="Hayashi T."/>
            <person name="Katayama T."/>
            <person name="Uemura T."/>
            <person name="Hattori Y."/>
        </authorList>
    </citation>
    <scope>NUCLEOTIDE SEQUENCE [LARGE SCALE GENOMIC DNA]</scope>
    <source>
        <strain evidence="10 11">SC-9</strain>
    </source>
</reference>
<evidence type="ECO:0000256" key="9">
    <source>
        <dbReference type="SAM" id="Phobius"/>
    </source>
</evidence>
<feature type="transmembrane region" description="Helical" evidence="9">
    <location>
        <begin position="263"/>
        <end position="284"/>
    </location>
</feature>
<dbReference type="AlphaFoldDB" id="A0AAV5QSG7"/>
<organism evidence="10 11">
    <name type="scientific">Saccharomycopsis crataegensis</name>
    <dbReference type="NCBI Taxonomy" id="43959"/>
    <lineage>
        <taxon>Eukaryota</taxon>
        <taxon>Fungi</taxon>
        <taxon>Dikarya</taxon>
        <taxon>Ascomycota</taxon>
        <taxon>Saccharomycotina</taxon>
        <taxon>Saccharomycetes</taxon>
        <taxon>Saccharomycopsidaceae</taxon>
        <taxon>Saccharomycopsis</taxon>
    </lineage>
</organism>
<keyword evidence="4 9" id="KW-0812">Transmembrane</keyword>
<evidence type="ECO:0000256" key="5">
    <source>
        <dbReference type="ARBA" id="ARBA00022989"/>
    </source>
</evidence>
<keyword evidence="5 9" id="KW-1133">Transmembrane helix</keyword>
<comment type="catalytic activity">
    <reaction evidence="7">
        <text>a 1D-myo-inositol-1-phospho-N-[(R)-2-hydroxy-very-long-chain fatty acyl]-(R)-4-hydroxysphingoid base + GDP-alpha-D-mannose = an alpha-D-mannosyl-(1&lt;-&gt;6)-1D-myo-inositol-1-phospho-N-[(R)-2-hydroxy-very-long-chain fatty acyl]-(R)-4-hydroxysphingoid base + GDP + H(+)</text>
        <dbReference type="Rhea" id="RHEA:64596"/>
        <dbReference type="ChEBI" id="CHEBI:15378"/>
        <dbReference type="ChEBI" id="CHEBI:57527"/>
        <dbReference type="ChEBI" id="CHEBI:58189"/>
        <dbReference type="ChEBI" id="CHEBI:155885"/>
        <dbReference type="ChEBI" id="CHEBI:155926"/>
        <dbReference type="EC" id="2.4.1.370"/>
    </reaction>
    <physiologicalReaction direction="left-to-right" evidence="7">
        <dbReference type="Rhea" id="RHEA:64597"/>
    </physiologicalReaction>
</comment>
<dbReference type="SUPFAM" id="SSF53448">
    <property type="entry name" value="Nucleotide-diphospho-sugar transferases"/>
    <property type="match status" value="1"/>
</dbReference>
<dbReference type="PANTHER" id="PTHR32385:SF20">
    <property type="entry name" value="MANNOSYL PHOSPHORYLINOSITOL CERAMIDE SYNTHASE CSH1-RELATED"/>
    <property type="match status" value="1"/>
</dbReference>
<dbReference type="GO" id="GO:0051999">
    <property type="term" value="P:mannosyl-inositol phosphorylceramide biosynthetic process"/>
    <property type="evidence" value="ECO:0007669"/>
    <property type="project" value="TreeGrafter"/>
</dbReference>
<evidence type="ECO:0000256" key="8">
    <source>
        <dbReference type="ARBA" id="ARBA00066893"/>
    </source>
</evidence>
<dbReference type="Pfam" id="PF04488">
    <property type="entry name" value="Gly_transf_sug"/>
    <property type="match status" value="1"/>
</dbReference>